<protein>
    <submittedName>
        <fullName evidence="2">Os01g0648225 protein</fullName>
    </submittedName>
</protein>
<gene>
    <name evidence="2" type="ordered locus">Os01g0648225</name>
    <name evidence="2" type="ORF">OSNPB_010648225</name>
</gene>
<reference evidence="2 3" key="2">
    <citation type="journal article" date="2013" name="Plant Cell Physiol.">
        <title>Rice Annotation Project Database (RAP-DB): an integrative and interactive database for rice genomics.</title>
        <authorList>
            <person name="Sakai H."/>
            <person name="Lee S.S."/>
            <person name="Tanaka T."/>
            <person name="Numa H."/>
            <person name="Kim J."/>
            <person name="Kawahara Y."/>
            <person name="Wakimoto H."/>
            <person name="Yang C.C."/>
            <person name="Iwamoto M."/>
            <person name="Abe T."/>
            <person name="Yamada Y."/>
            <person name="Muto A."/>
            <person name="Inokuchi H."/>
            <person name="Ikemura T."/>
            <person name="Matsumoto T."/>
            <person name="Sasaki T."/>
            <person name="Itoh T."/>
        </authorList>
    </citation>
    <scope>NUCLEOTIDE SEQUENCE [LARGE SCALE GENOMIC DNA]</scope>
    <source>
        <strain evidence="3">cv. Nipponbare</strain>
    </source>
</reference>
<reference evidence="2 3" key="3">
    <citation type="journal article" date="2013" name="Rice">
        <title>Improvement of the Oryza sativa Nipponbare reference genome using next generation sequence and optical map data.</title>
        <authorList>
            <person name="Kawahara Y."/>
            <person name="de la Bastide M."/>
            <person name="Hamilton J.P."/>
            <person name="Kanamori H."/>
            <person name="McCombie W.R."/>
            <person name="Ouyang S."/>
            <person name="Schwartz D.C."/>
            <person name="Tanaka T."/>
            <person name="Wu J."/>
            <person name="Zhou S."/>
            <person name="Childs K.L."/>
            <person name="Davidson R.M."/>
            <person name="Lin H."/>
            <person name="Quesada-Ocampo L."/>
            <person name="Vaillancourt B."/>
            <person name="Sakai H."/>
            <person name="Lee S.S."/>
            <person name="Kim J."/>
            <person name="Numa H."/>
            <person name="Itoh T."/>
            <person name="Buell C.R."/>
            <person name="Matsumoto T."/>
        </authorList>
    </citation>
    <scope>NUCLEOTIDE SEQUENCE [LARGE SCALE GENOMIC DNA]</scope>
    <source>
        <strain evidence="3">cv. Nipponbare</strain>
    </source>
</reference>
<evidence type="ECO:0000313" key="2">
    <source>
        <dbReference type="EMBL" id="BAS73422.1"/>
    </source>
</evidence>
<dbReference type="EMBL" id="AP014957">
    <property type="protein sequence ID" value="BAS73422.1"/>
    <property type="molecule type" value="Genomic_DNA"/>
</dbReference>
<organism evidence="2 3">
    <name type="scientific">Oryza sativa subsp. japonica</name>
    <name type="common">Rice</name>
    <dbReference type="NCBI Taxonomy" id="39947"/>
    <lineage>
        <taxon>Eukaryota</taxon>
        <taxon>Viridiplantae</taxon>
        <taxon>Streptophyta</taxon>
        <taxon>Embryophyta</taxon>
        <taxon>Tracheophyta</taxon>
        <taxon>Spermatophyta</taxon>
        <taxon>Magnoliopsida</taxon>
        <taxon>Liliopsida</taxon>
        <taxon>Poales</taxon>
        <taxon>Poaceae</taxon>
        <taxon>BOP clade</taxon>
        <taxon>Oryzoideae</taxon>
        <taxon>Oryzeae</taxon>
        <taxon>Oryzinae</taxon>
        <taxon>Oryza</taxon>
        <taxon>Oryza sativa</taxon>
    </lineage>
</organism>
<dbReference type="PaxDb" id="39947-A0A0P0V5V1"/>
<sequence length="140" mass="15280">MIAVSDELHLVNLGALHGENLGWREVELLGAELEEHVQRLRQEHELPGGVPFLGAADRHPDDGVAAAAARVRGARRREATPRERVVGLPLRLRRRDDPEEGVLEGDPLPPELLGENPAGQVGVFVDHVLHHGLAVEPPDQ</sequence>
<evidence type="ECO:0000256" key="1">
    <source>
        <dbReference type="SAM" id="MobiDB-lite"/>
    </source>
</evidence>
<dbReference type="AlphaFoldDB" id="A0A0P0V5V1"/>
<keyword evidence="3" id="KW-1185">Reference proteome</keyword>
<proteinExistence type="predicted"/>
<accession>A0A0P0V5V1</accession>
<dbReference type="InParanoid" id="A0A0P0V5V1"/>
<dbReference type="Gramene" id="Os01t0648225-00">
    <property type="protein sequence ID" value="Os01t0648225-00"/>
    <property type="gene ID" value="Os01g0648225"/>
</dbReference>
<feature type="region of interest" description="Disordered" evidence="1">
    <location>
        <begin position="96"/>
        <end position="117"/>
    </location>
</feature>
<dbReference type="Proteomes" id="UP000059680">
    <property type="component" value="Chromosome 1"/>
</dbReference>
<evidence type="ECO:0000313" key="3">
    <source>
        <dbReference type="Proteomes" id="UP000059680"/>
    </source>
</evidence>
<reference evidence="3" key="1">
    <citation type="journal article" date="2005" name="Nature">
        <title>The map-based sequence of the rice genome.</title>
        <authorList>
            <consortium name="International rice genome sequencing project (IRGSP)"/>
            <person name="Matsumoto T."/>
            <person name="Wu J."/>
            <person name="Kanamori H."/>
            <person name="Katayose Y."/>
            <person name="Fujisawa M."/>
            <person name="Namiki N."/>
            <person name="Mizuno H."/>
            <person name="Yamamoto K."/>
            <person name="Antonio B.A."/>
            <person name="Baba T."/>
            <person name="Sakata K."/>
            <person name="Nagamura Y."/>
            <person name="Aoki H."/>
            <person name="Arikawa K."/>
            <person name="Arita K."/>
            <person name="Bito T."/>
            <person name="Chiden Y."/>
            <person name="Fujitsuka N."/>
            <person name="Fukunaka R."/>
            <person name="Hamada M."/>
            <person name="Harada C."/>
            <person name="Hayashi A."/>
            <person name="Hijishita S."/>
            <person name="Honda M."/>
            <person name="Hosokawa S."/>
            <person name="Ichikawa Y."/>
            <person name="Idonuma A."/>
            <person name="Iijima M."/>
            <person name="Ikeda M."/>
            <person name="Ikeno M."/>
            <person name="Ito K."/>
            <person name="Ito S."/>
            <person name="Ito T."/>
            <person name="Ito Y."/>
            <person name="Ito Y."/>
            <person name="Iwabuchi A."/>
            <person name="Kamiya K."/>
            <person name="Karasawa W."/>
            <person name="Kurita K."/>
            <person name="Katagiri S."/>
            <person name="Kikuta A."/>
            <person name="Kobayashi H."/>
            <person name="Kobayashi N."/>
            <person name="Machita K."/>
            <person name="Maehara T."/>
            <person name="Masukawa M."/>
            <person name="Mizubayashi T."/>
            <person name="Mukai Y."/>
            <person name="Nagasaki H."/>
            <person name="Nagata Y."/>
            <person name="Naito S."/>
            <person name="Nakashima M."/>
            <person name="Nakama Y."/>
            <person name="Nakamichi Y."/>
            <person name="Nakamura M."/>
            <person name="Meguro A."/>
            <person name="Negishi M."/>
            <person name="Ohta I."/>
            <person name="Ohta T."/>
            <person name="Okamoto M."/>
            <person name="Ono N."/>
            <person name="Saji S."/>
            <person name="Sakaguchi M."/>
            <person name="Sakai K."/>
            <person name="Shibata M."/>
            <person name="Shimokawa T."/>
            <person name="Song J."/>
            <person name="Takazaki Y."/>
            <person name="Terasawa K."/>
            <person name="Tsugane M."/>
            <person name="Tsuji K."/>
            <person name="Ueda S."/>
            <person name="Waki K."/>
            <person name="Yamagata H."/>
            <person name="Yamamoto M."/>
            <person name="Yamamoto S."/>
            <person name="Yamane H."/>
            <person name="Yoshiki S."/>
            <person name="Yoshihara R."/>
            <person name="Yukawa K."/>
            <person name="Zhong H."/>
            <person name="Yano M."/>
            <person name="Yuan Q."/>
            <person name="Ouyang S."/>
            <person name="Liu J."/>
            <person name="Jones K.M."/>
            <person name="Gansberger K."/>
            <person name="Moffat K."/>
            <person name="Hill J."/>
            <person name="Bera J."/>
            <person name="Fadrosh D."/>
            <person name="Jin S."/>
            <person name="Johri S."/>
            <person name="Kim M."/>
            <person name="Overton L."/>
            <person name="Reardon M."/>
            <person name="Tsitrin T."/>
            <person name="Vuong H."/>
            <person name="Weaver B."/>
            <person name="Ciecko A."/>
            <person name="Tallon L."/>
            <person name="Jackson J."/>
            <person name="Pai G."/>
            <person name="Aken S.V."/>
            <person name="Utterback T."/>
            <person name="Reidmuller S."/>
            <person name="Feldblyum T."/>
            <person name="Hsiao J."/>
            <person name="Zismann V."/>
            <person name="Iobst S."/>
            <person name="de Vazeille A.R."/>
            <person name="Buell C.R."/>
            <person name="Ying K."/>
            <person name="Li Y."/>
            <person name="Lu T."/>
            <person name="Huang Y."/>
            <person name="Zhao Q."/>
            <person name="Feng Q."/>
            <person name="Zhang L."/>
            <person name="Zhu J."/>
            <person name="Weng Q."/>
            <person name="Mu J."/>
            <person name="Lu Y."/>
            <person name="Fan D."/>
            <person name="Liu Y."/>
            <person name="Guan J."/>
            <person name="Zhang Y."/>
            <person name="Yu S."/>
            <person name="Liu X."/>
            <person name="Zhang Y."/>
            <person name="Hong G."/>
            <person name="Han B."/>
            <person name="Choisne N."/>
            <person name="Demange N."/>
            <person name="Orjeda G."/>
            <person name="Samain S."/>
            <person name="Cattolico L."/>
            <person name="Pelletier E."/>
            <person name="Couloux A."/>
            <person name="Segurens B."/>
            <person name="Wincker P."/>
            <person name="D'Hont A."/>
            <person name="Scarpelli C."/>
            <person name="Weissenbach J."/>
            <person name="Salanoubat M."/>
            <person name="Quetier F."/>
            <person name="Yu Y."/>
            <person name="Kim H.R."/>
            <person name="Rambo T."/>
            <person name="Currie J."/>
            <person name="Collura K."/>
            <person name="Luo M."/>
            <person name="Yang T."/>
            <person name="Ammiraju J.S.S."/>
            <person name="Engler F."/>
            <person name="Soderlund C."/>
            <person name="Wing R.A."/>
            <person name="Palmer L.E."/>
            <person name="de la Bastide M."/>
            <person name="Spiegel L."/>
            <person name="Nascimento L."/>
            <person name="Zutavern T."/>
            <person name="O'Shaughnessy A."/>
            <person name="Dike S."/>
            <person name="Dedhia N."/>
            <person name="Preston R."/>
            <person name="Balija V."/>
            <person name="McCombie W.R."/>
            <person name="Chow T."/>
            <person name="Chen H."/>
            <person name="Chung M."/>
            <person name="Chen C."/>
            <person name="Shaw J."/>
            <person name="Wu H."/>
            <person name="Hsiao K."/>
            <person name="Chao Y."/>
            <person name="Chu M."/>
            <person name="Cheng C."/>
            <person name="Hour A."/>
            <person name="Lee P."/>
            <person name="Lin S."/>
            <person name="Lin Y."/>
            <person name="Liou J."/>
            <person name="Liu S."/>
            <person name="Hsing Y."/>
            <person name="Raghuvanshi S."/>
            <person name="Mohanty A."/>
            <person name="Bharti A.K."/>
            <person name="Gaur A."/>
            <person name="Gupta V."/>
            <person name="Kumar D."/>
            <person name="Ravi V."/>
            <person name="Vij S."/>
            <person name="Kapur A."/>
            <person name="Khurana P."/>
            <person name="Khurana P."/>
            <person name="Khurana J.P."/>
            <person name="Tyagi A.K."/>
            <person name="Gaikwad K."/>
            <person name="Singh A."/>
            <person name="Dalal V."/>
            <person name="Srivastava S."/>
            <person name="Dixit A."/>
            <person name="Pal A.K."/>
            <person name="Ghazi I.A."/>
            <person name="Yadav M."/>
            <person name="Pandit A."/>
            <person name="Bhargava A."/>
            <person name="Sureshbabu K."/>
            <person name="Batra K."/>
            <person name="Sharma T.R."/>
            <person name="Mohapatra T."/>
            <person name="Singh N.K."/>
            <person name="Messing J."/>
            <person name="Nelson A.B."/>
            <person name="Fuks G."/>
            <person name="Kavchok S."/>
            <person name="Keizer G."/>
            <person name="Linton E."/>
            <person name="Llaca V."/>
            <person name="Song R."/>
            <person name="Tanyolac B."/>
            <person name="Young S."/>
            <person name="Ho-Il K."/>
            <person name="Hahn J.H."/>
            <person name="Sangsakoo G."/>
            <person name="Vanavichit A."/>
            <person name="de Mattos Luiz.A.T."/>
            <person name="Zimmer P.D."/>
            <person name="Malone G."/>
            <person name="Dellagostin O."/>
            <person name="de Oliveira A.C."/>
            <person name="Bevan M."/>
            <person name="Bancroft I."/>
            <person name="Minx P."/>
            <person name="Cordum H."/>
            <person name="Wilson R."/>
            <person name="Cheng Z."/>
            <person name="Jin W."/>
            <person name="Jiang J."/>
            <person name="Leong S.A."/>
            <person name="Iwama H."/>
            <person name="Gojobori T."/>
            <person name="Itoh T."/>
            <person name="Niimura Y."/>
            <person name="Fujii Y."/>
            <person name="Habara T."/>
            <person name="Sakai H."/>
            <person name="Sato Y."/>
            <person name="Wilson G."/>
            <person name="Kumar K."/>
            <person name="McCouch S."/>
            <person name="Juretic N."/>
            <person name="Hoen D."/>
            <person name="Wright S."/>
            <person name="Bruskiewich R."/>
            <person name="Bureau T."/>
            <person name="Miyao A."/>
            <person name="Hirochika H."/>
            <person name="Nishikawa T."/>
            <person name="Kadowaki K."/>
            <person name="Sugiura M."/>
            <person name="Burr B."/>
            <person name="Sasaki T."/>
        </authorList>
    </citation>
    <scope>NUCLEOTIDE SEQUENCE [LARGE SCALE GENOMIC DNA]</scope>
    <source>
        <strain evidence="3">cv. Nipponbare</strain>
    </source>
</reference>
<name>A0A0P0V5V1_ORYSJ</name>